<organism evidence="2 3">
    <name type="scientific">Acinetobacter calcoaceticus</name>
    <dbReference type="NCBI Taxonomy" id="471"/>
    <lineage>
        <taxon>Bacteria</taxon>
        <taxon>Pseudomonadati</taxon>
        <taxon>Pseudomonadota</taxon>
        <taxon>Gammaproteobacteria</taxon>
        <taxon>Moraxellales</taxon>
        <taxon>Moraxellaceae</taxon>
        <taxon>Acinetobacter</taxon>
        <taxon>Acinetobacter calcoaceticus/baumannii complex</taxon>
    </lineage>
</organism>
<keyword evidence="3" id="KW-1185">Reference proteome</keyword>
<comment type="caution">
    <text evidence="2">The sequence shown here is derived from an EMBL/GenBank/DDBJ whole genome shotgun (WGS) entry which is preliminary data.</text>
</comment>
<evidence type="ECO:0000256" key="1">
    <source>
        <dbReference type="SAM" id="SignalP"/>
    </source>
</evidence>
<feature type="chain" id="PRO_5020726497" evidence="1">
    <location>
        <begin position="27"/>
        <end position="232"/>
    </location>
</feature>
<reference evidence="2 3" key="1">
    <citation type="submission" date="2019-03" db="EMBL/GenBank/DDBJ databases">
        <title>Genomic analyses of the natural microbiome of Caenorhabditis elegans.</title>
        <authorList>
            <person name="Samuel B."/>
        </authorList>
    </citation>
    <scope>NUCLEOTIDE SEQUENCE [LARGE SCALE GENOMIC DNA]</scope>
    <source>
        <strain evidence="2 3">JUb89</strain>
    </source>
</reference>
<accession>A0A4V2R165</accession>
<dbReference type="Proteomes" id="UP000294963">
    <property type="component" value="Unassembled WGS sequence"/>
</dbReference>
<proteinExistence type="predicted"/>
<name>A0A4V2R165_ACICA</name>
<evidence type="ECO:0000313" key="3">
    <source>
        <dbReference type="Proteomes" id="UP000294963"/>
    </source>
</evidence>
<protein>
    <submittedName>
        <fullName evidence="2">Uncharacterized protein</fullName>
    </submittedName>
</protein>
<feature type="signal peptide" evidence="1">
    <location>
        <begin position="1"/>
        <end position="26"/>
    </location>
</feature>
<gene>
    <name evidence="2" type="ORF">EC844_109110</name>
</gene>
<dbReference type="AlphaFoldDB" id="A0A4V2R165"/>
<dbReference type="Gene3D" id="3.90.930.1">
    <property type="match status" value="1"/>
</dbReference>
<evidence type="ECO:0000313" key="2">
    <source>
        <dbReference type="EMBL" id="TCM67338.1"/>
    </source>
</evidence>
<keyword evidence="1" id="KW-0732">Signal</keyword>
<dbReference type="EMBL" id="SLVJ01000009">
    <property type="protein sequence ID" value="TCM67338.1"/>
    <property type="molecule type" value="Genomic_DNA"/>
</dbReference>
<sequence>MNISRSFSYLLCGAITLTGSIGLAAAQNTPVTVENAQVIAYFSAPIKGNSELVSQAVAHGYYRILIKEDKNGYLIQDFYQDNNRKQTDPIYVTDPADLTKSGPETLLGKLKQYYPSGKLYSVAQFTDQYEFIHYKTYFENGNLQTKFDHFHDTSYQTYWYPNQKLALKIKLKDYEQVLSASGWKADGTRIAAEHCFKQKKVNIKDSTDQCLALLQKLDTEENARFDQMHQIK</sequence>
<dbReference type="OrthoDB" id="7069252at2"/>